<dbReference type="InterPro" id="IPR017972">
    <property type="entry name" value="Cyt_P450_CS"/>
</dbReference>
<dbReference type="PROSITE" id="PS00086">
    <property type="entry name" value="CYTOCHROME_P450"/>
    <property type="match status" value="1"/>
</dbReference>
<protein>
    <recommendedName>
        <fullName evidence="12">Cytochrome P450</fullName>
    </recommendedName>
</protein>
<dbReference type="GO" id="GO:0016705">
    <property type="term" value="F:oxidoreductase activity, acting on paired donors, with incorporation or reduction of molecular oxygen"/>
    <property type="evidence" value="ECO:0007669"/>
    <property type="project" value="InterPro"/>
</dbReference>
<evidence type="ECO:0008006" key="12">
    <source>
        <dbReference type="Google" id="ProtNLM"/>
    </source>
</evidence>
<comment type="similarity">
    <text evidence="1 7">Belongs to the cytochrome P450 family.</text>
</comment>
<sequence>MTMPKPEARLPPGTSSFLSGASENFSFHSSPESFIISRILQYHKDRPEEVDKRTTVRAKILNRNVAVVSSYEQIKQVLEPSDGTVKENQQPPYVATAPYNRLMEPFFPPPNLLLKDGCPHQKSKDQWRQLIQPLSNQTVQEQTRTSISSFLQRVPLDAPLDLYATCKDLGWQIFLSTFLDIEPQTAEYNEVEKLQEDLLRGQFSLFPVTVNTGFWHSPRKVGIDARKKLQAFIEKRLDTRRPAWLNAQALSKEAREEKVNHLLMSTSSLAVKSFASLMTALLLNIFVFKGKQSGESVARQIASCSQEERDEQRKAVMKETLRLSPPIVGIMRRTTQQRTLHNSDPNEPDVLVPEGWDVWPYFPGGNRDVAVFGSDADDFDPARYLKGKESLPEPIAFGLGNKRCLGQSFVEHAVLAVLEAFEKQGLNLQGTVEAAGVRAWLGWERDDPGVWAKDMKQLPSQHPAQPIMARFSKQA</sequence>
<reference evidence="10 11" key="1">
    <citation type="journal article" date="2018" name="BMC Genomics">
        <title>Genomic evidence for intraspecific hybridization in a clonal and extremely halotolerant yeast.</title>
        <authorList>
            <person name="Gostincar C."/>
            <person name="Stajich J.E."/>
            <person name="Zupancic J."/>
            <person name="Zalar P."/>
            <person name="Gunde-Cimerman N."/>
        </authorList>
    </citation>
    <scope>NUCLEOTIDE SEQUENCE [LARGE SCALE GENOMIC DNA]</scope>
    <source>
        <strain evidence="8 11">EXF-6656</strain>
        <strain evidence="9 10">EXF-6669</strain>
    </source>
</reference>
<dbReference type="GO" id="GO:0016125">
    <property type="term" value="P:sterol metabolic process"/>
    <property type="evidence" value="ECO:0007669"/>
    <property type="project" value="TreeGrafter"/>
</dbReference>
<dbReference type="EMBL" id="QWIJ01000032">
    <property type="protein sequence ID" value="RMX89354.1"/>
    <property type="molecule type" value="Genomic_DNA"/>
</dbReference>
<evidence type="ECO:0000256" key="4">
    <source>
        <dbReference type="ARBA" id="ARBA00023002"/>
    </source>
</evidence>
<keyword evidence="3 7" id="KW-0479">Metal-binding</keyword>
<dbReference type="Proteomes" id="UP000271337">
    <property type="component" value="Unassembled WGS sequence"/>
</dbReference>
<dbReference type="PANTHER" id="PTHR24286">
    <property type="entry name" value="CYTOCHROME P450 26"/>
    <property type="match status" value="1"/>
</dbReference>
<dbReference type="AlphaFoldDB" id="A0A3M6XEU3"/>
<accession>A0A3M6XEU3</accession>
<dbReference type="SUPFAM" id="SSF48264">
    <property type="entry name" value="Cytochrome P450"/>
    <property type="match status" value="1"/>
</dbReference>
<dbReference type="InterPro" id="IPR001128">
    <property type="entry name" value="Cyt_P450"/>
</dbReference>
<evidence type="ECO:0000256" key="5">
    <source>
        <dbReference type="ARBA" id="ARBA00023004"/>
    </source>
</evidence>
<dbReference type="GO" id="GO:0004497">
    <property type="term" value="F:monooxygenase activity"/>
    <property type="evidence" value="ECO:0007669"/>
    <property type="project" value="UniProtKB-KW"/>
</dbReference>
<evidence type="ECO:0000313" key="9">
    <source>
        <dbReference type="EMBL" id="RMY26060.1"/>
    </source>
</evidence>
<evidence type="ECO:0000313" key="8">
    <source>
        <dbReference type="EMBL" id="RMX89354.1"/>
    </source>
</evidence>
<dbReference type="OrthoDB" id="1470350at2759"/>
<keyword evidence="2 7" id="KW-0349">Heme</keyword>
<comment type="caution">
    <text evidence="8">The sequence shown here is derived from an EMBL/GenBank/DDBJ whole genome shotgun (WGS) entry which is preliminary data.</text>
</comment>
<dbReference type="PANTHER" id="PTHR24286:SF384">
    <property type="entry name" value="P450, PUTATIVE (EUROFUNG)-RELATED"/>
    <property type="match status" value="1"/>
</dbReference>
<dbReference type="EMBL" id="QWIL01000013">
    <property type="protein sequence ID" value="RMY26060.1"/>
    <property type="molecule type" value="Genomic_DNA"/>
</dbReference>
<dbReference type="CDD" id="cd00302">
    <property type="entry name" value="cytochrome_P450"/>
    <property type="match status" value="1"/>
</dbReference>
<dbReference type="Pfam" id="PF00067">
    <property type="entry name" value="p450"/>
    <property type="match status" value="1"/>
</dbReference>
<keyword evidence="4 7" id="KW-0560">Oxidoreductase</keyword>
<evidence type="ECO:0000256" key="1">
    <source>
        <dbReference type="ARBA" id="ARBA00010617"/>
    </source>
</evidence>
<evidence type="ECO:0000313" key="11">
    <source>
        <dbReference type="Proteomes" id="UP000281245"/>
    </source>
</evidence>
<dbReference type="VEuPathDB" id="FungiDB:BTJ68_12528"/>
<keyword evidence="5 7" id="KW-0408">Iron</keyword>
<organism evidence="8 11">
    <name type="scientific">Hortaea werneckii</name>
    <name type="common">Black yeast</name>
    <name type="synonym">Cladosporium werneckii</name>
    <dbReference type="NCBI Taxonomy" id="91943"/>
    <lineage>
        <taxon>Eukaryota</taxon>
        <taxon>Fungi</taxon>
        <taxon>Dikarya</taxon>
        <taxon>Ascomycota</taxon>
        <taxon>Pezizomycotina</taxon>
        <taxon>Dothideomycetes</taxon>
        <taxon>Dothideomycetidae</taxon>
        <taxon>Mycosphaerellales</taxon>
        <taxon>Teratosphaeriaceae</taxon>
        <taxon>Hortaea</taxon>
    </lineage>
</organism>
<gene>
    <name evidence="9" type="ORF">D0867_00319</name>
    <name evidence="8" type="ORF">D0869_00941</name>
</gene>
<dbReference type="GO" id="GO:0005506">
    <property type="term" value="F:iron ion binding"/>
    <property type="evidence" value="ECO:0007669"/>
    <property type="project" value="InterPro"/>
</dbReference>
<dbReference type="GO" id="GO:0020037">
    <property type="term" value="F:heme binding"/>
    <property type="evidence" value="ECO:0007669"/>
    <property type="project" value="InterPro"/>
</dbReference>
<keyword evidence="6 7" id="KW-0503">Monooxygenase</keyword>
<dbReference type="Proteomes" id="UP000281245">
    <property type="component" value="Unassembled WGS sequence"/>
</dbReference>
<evidence type="ECO:0000256" key="3">
    <source>
        <dbReference type="ARBA" id="ARBA00022723"/>
    </source>
</evidence>
<evidence type="ECO:0000256" key="6">
    <source>
        <dbReference type="ARBA" id="ARBA00023033"/>
    </source>
</evidence>
<evidence type="ECO:0000256" key="7">
    <source>
        <dbReference type="RuleBase" id="RU000461"/>
    </source>
</evidence>
<dbReference type="InterPro" id="IPR036396">
    <property type="entry name" value="Cyt_P450_sf"/>
</dbReference>
<proteinExistence type="inferred from homology"/>
<evidence type="ECO:0000313" key="10">
    <source>
        <dbReference type="Proteomes" id="UP000271337"/>
    </source>
</evidence>
<name>A0A3M6XEU3_HORWE</name>
<dbReference type="Gene3D" id="1.10.630.10">
    <property type="entry name" value="Cytochrome P450"/>
    <property type="match status" value="1"/>
</dbReference>
<evidence type="ECO:0000256" key="2">
    <source>
        <dbReference type="ARBA" id="ARBA00022617"/>
    </source>
</evidence>